<keyword evidence="2" id="KW-1185">Reference proteome</keyword>
<dbReference type="PATRIC" id="fig|1235802.3.peg.4120"/>
<dbReference type="Gene3D" id="3.60.15.10">
    <property type="entry name" value="Ribonuclease Z/Hydroxyacylglutathione hydrolase-like"/>
    <property type="match status" value="1"/>
</dbReference>
<dbReference type="Pfam" id="PF13483">
    <property type="entry name" value="Lactamase_B_3"/>
    <property type="match status" value="1"/>
</dbReference>
<evidence type="ECO:0000313" key="2">
    <source>
        <dbReference type="Proteomes" id="UP000012589"/>
    </source>
</evidence>
<evidence type="ECO:0000313" key="1">
    <source>
        <dbReference type="EMBL" id="EMZ22658.1"/>
    </source>
</evidence>
<comment type="caution">
    <text evidence="1">The sequence shown here is derived from an EMBL/GenBank/DDBJ whole genome shotgun (WGS) entry which is preliminary data.</text>
</comment>
<sequence>MKVTFLHHSSFLVELEHTILLFDYFAGDRVNGFCFTGAIPPLDSEKDFYVFASHKHQDHFDMDNLKLAEQYKNVRFVFSKDCKMTRNFLKKHGYPQEITEKITYTAPEKTYEIGTMKVRTLTSTDEGVAFCVQAEGKHIYHAGDLNWWHWEGVGDLINGRMERSFKREMRKIENEHFDLAFVLLDPRQENDAWKGFGYFMRHIDADHVFPMHMWQNYAMIEQYKKRTDNDYFLSRIVTITKENETFDFS</sequence>
<dbReference type="PANTHER" id="PTHR42967">
    <property type="entry name" value="METAL DEPENDENT HYDROLASE"/>
    <property type="match status" value="1"/>
</dbReference>
<dbReference type="EMBL" id="AQFT01000119">
    <property type="protein sequence ID" value="EMZ22658.1"/>
    <property type="molecule type" value="Genomic_DNA"/>
</dbReference>
<dbReference type="Proteomes" id="UP000012589">
    <property type="component" value="Unassembled WGS sequence"/>
</dbReference>
<evidence type="ECO:0008006" key="3">
    <source>
        <dbReference type="Google" id="ProtNLM"/>
    </source>
</evidence>
<dbReference type="InterPro" id="IPR036866">
    <property type="entry name" value="RibonucZ/Hydroxyglut_hydro"/>
</dbReference>
<dbReference type="SUPFAM" id="SSF56281">
    <property type="entry name" value="Metallo-hydrolase/oxidoreductase"/>
    <property type="match status" value="1"/>
</dbReference>
<dbReference type="eggNOG" id="COG2220">
    <property type="taxonomic scope" value="Bacteria"/>
</dbReference>
<gene>
    <name evidence="1" type="ORF">C823_03899</name>
</gene>
<dbReference type="PANTHER" id="PTHR42967:SF1">
    <property type="entry name" value="MBL FOLD METALLO-HYDROLASE"/>
    <property type="match status" value="1"/>
</dbReference>
<dbReference type="OrthoDB" id="36975at2"/>
<proteinExistence type="predicted"/>
<reference evidence="1 2" key="1">
    <citation type="journal article" date="2014" name="Genome Announc.">
        <title>Draft genome sequences of the altered schaedler flora, a defined bacterial community from gnotobiotic mice.</title>
        <authorList>
            <person name="Wannemuehler M.J."/>
            <person name="Overstreet A.M."/>
            <person name="Ward D.V."/>
            <person name="Phillips G.J."/>
        </authorList>
    </citation>
    <scope>NUCLEOTIDE SEQUENCE [LARGE SCALE GENOMIC DNA]</scope>
    <source>
        <strain evidence="1 2">ASF492</strain>
    </source>
</reference>
<name>N2A887_9FIRM</name>
<dbReference type="AlphaFoldDB" id="N2A887"/>
<accession>N2A887</accession>
<dbReference type="HOGENOM" id="CLU_061731_0_0_9"/>
<dbReference type="STRING" id="1235802.C823_03899"/>
<organism evidence="1 2">
    <name type="scientific">Eubacterium plexicaudatum ASF492</name>
    <dbReference type="NCBI Taxonomy" id="1235802"/>
    <lineage>
        <taxon>Bacteria</taxon>
        <taxon>Bacillati</taxon>
        <taxon>Bacillota</taxon>
        <taxon>Clostridia</taxon>
        <taxon>Eubacteriales</taxon>
        <taxon>Eubacteriaceae</taxon>
        <taxon>Eubacterium</taxon>
    </lineage>
</organism>
<protein>
    <recommendedName>
        <fullName evidence="3">Metallo-beta-lactamase domain-containing protein</fullName>
    </recommendedName>
</protein>